<dbReference type="EMBL" id="CACRSM010000002">
    <property type="protein sequence ID" value="VYS93874.1"/>
    <property type="molecule type" value="Genomic_DNA"/>
</dbReference>
<keyword evidence="1" id="KW-0732">Signal</keyword>
<evidence type="ECO:0000256" key="1">
    <source>
        <dbReference type="SAM" id="SignalP"/>
    </source>
</evidence>
<reference evidence="2" key="1">
    <citation type="submission" date="2019-11" db="EMBL/GenBank/DDBJ databases">
        <authorList>
            <person name="Feng L."/>
        </authorList>
    </citation>
    <scope>NUCLEOTIDE SEQUENCE</scope>
    <source>
        <strain evidence="2">AodontolyticusLFYP35</strain>
    </source>
</reference>
<proteinExistence type="predicted"/>
<feature type="chain" id="PRO_5026650004" description="Peptidase" evidence="1">
    <location>
        <begin position="28"/>
        <end position="67"/>
    </location>
</feature>
<evidence type="ECO:0000313" key="2">
    <source>
        <dbReference type="EMBL" id="VYS93874.1"/>
    </source>
</evidence>
<evidence type="ECO:0008006" key="3">
    <source>
        <dbReference type="Google" id="ProtNLM"/>
    </source>
</evidence>
<feature type="signal peptide" evidence="1">
    <location>
        <begin position="1"/>
        <end position="27"/>
    </location>
</feature>
<name>A0A6N2SLA6_9ACTO</name>
<sequence length="67" mass="6909">MKRRIFGSLGAIALTGALALSAGTASADSTISLEEGYNFSSATKMTYTLRLSDSSGTVVTKEACEKA</sequence>
<protein>
    <recommendedName>
        <fullName evidence="3">Peptidase</fullName>
    </recommendedName>
</protein>
<gene>
    <name evidence="2" type="ORF">AOLFYP35_00910</name>
</gene>
<accession>A0A6N2SLA6</accession>
<organism evidence="2">
    <name type="scientific">Schaalia odontolytica</name>
    <dbReference type="NCBI Taxonomy" id="1660"/>
    <lineage>
        <taxon>Bacteria</taxon>
        <taxon>Bacillati</taxon>
        <taxon>Actinomycetota</taxon>
        <taxon>Actinomycetes</taxon>
        <taxon>Actinomycetales</taxon>
        <taxon>Actinomycetaceae</taxon>
        <taxon>Schaalia</taxon>
    </lineage>
</organism>
<dbReference type="AlphaFoldDB" id="A0A6N2SLA6"/>